<dbReference type="Gene3D" id="2.40.50.180">
    <property type="entry name" value="CheA-289, Domain 4"/>
    <property type="match status" value="1"/>
</dbReference>
<dbReference type="Proteomes" id="UP001595803">
    <property type="component" value="Unassembled WGS sequence"/>
</dbReference>
<protein>
    <submittedName>
        <fullName evidence="2">Chemotaxis protein CheW</fullName>
    </submittedName>
</protein>
<name>A0ABV7ZDP3_9DEIO</name>
<gene>
    <name evidence="2" type="ORF">ACFOSB_15840</name>
</gene>
<dbReference type="Gene3D" id="2.30.30.40">
    <property type="entry name" value="SH3 Domains"/>
    <property type="match status" value="1"/>
</dbReference>
<accession>A0ABV7ZDP3</accession>
<dbReference type="EMBL" id="JBHRZG010000022">
    <property type="protein sequence ID" value="MFC3834325.1"/>
    <property type="molecule type" value="Genomic_DNA"/>
</dbReference>
<keyword evidence="3" id="KW-1185">Reference proteome</keyword>
<feature type="domain" description="CheW-like" evidence="1">
    <location>
        <begin position="1"/>
        <end position="141"/>
    </location>
</feature>
<organism evidence="2 3">
    <name type="scientific">Deinococcus rufus</name>
    <dbReference type="NCBI Taxonomy" id="2136097"/>
    <lineage>
        <taxon>Bacteria</taxon>
        <taxon>Thermotogati</taxon>
        <taxon>Deinococcota</taxon>
        <taxon>Deinococci</taxon>
        <taxon>Deinococcales</taxon>
        <taxon>Deinococcaceae</taxon>
        <taxon>Deinococcus</taxon>
    </lineage>
</organism>
<dbReference type="InterPro" id="IPR002545">
    <property type="entry name" value="CheW-lke_dom"/>
</dbReference>
<sequence length="141" mass="14180">MTRALLVELAGEALAIPADGVRCEVIEAGATTGLPVAAPLLLGLSVIHGRAVPVVNVAHLLGTPELGTAALHVLTEVQGEGVALPADRTLGLTRLPDMAESASPLSAPVTVPSPDGVGKLTVRAVNAAAMVAVVRAHLERV</sequence>
<dbReference type="PROSITE" id="PS50851">
    <property type="entry name" value="CHEW"/>
    <property type="match status" value="1"/>
</dbReference>
<reference evidence="3" key="1">
    <citation type="journal article" date="2019" name="Int. J. Syst. Evol. Microbiol.">
        <title>The Global Catalogue of Microorganisms (GCM) 10K type strain sequencing project: providing services to taxonomists for standard genome sequencing and annotation.</title>
        <authorList>
            <consortium name="The Broad Institute Genomics Platform"/>
            <consortium name="The Broad Institute Genome Sequencing Center for Infectious Disease"/>
            <person name="Wu L."/>
            <person name="Ma J."/>
        </authorList>
    </citation>
    <scope>NUCLEOTIDE SEQUENCE [LARGE SCALE GENOMIC DNA]</scope>
    <source>
        <strain evidence="3">CCTCC AB 2017081</strain>
    </source>
</reference>
<dbReference type="Pfam" id="PF01584">
    <property type="entry name" value="CheW"/>
    <property type="match status" value="1"/>
</dbReference>
<dbReference type="RefSeq" id="WP_295816382.1">
    <property type="nucleotide sequence ID" value="NZ_JBHRZG010000022.1"/>
</dbReference>
<evidence type="ECO:0000313" key="3">
    <source>
        <dbReference type="Proteomes" id="UP001595803"/>
    </source>
</evidence>
<dbReference type="InterPro" id="IPR036061">
    <property type="entry name" value="CheW-like_dom_sf"/>
</dbReference>
<proteinExistence type="predicted"/>
<comment type="caution">
    <text evidence="2">The sequence shown here is derived from an EMBL/GenBank/DDBJ whole genome shotgun (WGS) entry which is preliminary data.</text>
</comment>
<evidence type="ECO:0000259" key="1">
    <source>
        <dbReference type="PROSITE" id="PS50851"/>
    </source>
</evidence>
<evidence type="ECO:0000313" key="2">
    <source>
        <dbReference type="EMBL" id="MFC3834325.1"/>
    </source>
</evidence>
<dbReference type="SUPFAM" id="SSF50341">
    <property type="entry name" value="CheW-like"/>
    <property type="match status" value="1"/>
</dbReference>